<dbReference type="Gene3D" id="3.30.70.330">
    <property type="match status" value="1"/>
</dbReference>
<dbReference type="InterPro" id="IPR035979">
    <property type="entry name" value="RBD_domain_sf"/>
</dbReference>
<comment type="similarity">
    <text evidence="5">Belongs to the eIF-3 subunit G family.</text>
</comment>
<keyword evidence="2 5" id="KW-0396">Initiation factor</keyword>
<dbReference type="InterPro" id="IPR017334">
    <property type="entry name" value="eIF3_g"/>
</dbReference>
<dbReference type="SMART" id="SM00360">
    <property type="entry name" value="RRM"/>
    <property type="match status" value="1"/>
</dbReference>
<evidence type="ECO:0000256" key="1">
    <source>
        <dbReference type="ARBA" id="ARBA00022490"/>
    </source>
</evidence>
<gene>
    <name evidence="9" type="ORF">CDEB00056_LOCUS15129</name>
</gene>
<dbReference type="PROSITE" id="PS50102">
    <property type="entry name" value="RRM"/>
    <property type="match status" value="1"/>
</dbReference>
<evidence type="ECO:0000256" key="5">
    <source>
        <dbReference type="HAMAP-Rule" id="MF_03006"/>
    </source>
</evidence>
<dbReference type="Pfam" id="PF00076">
    <property type="entry name" value="RRM_1"/>
    <property type="match status" value="1"/>
</dbReference>
<evidence type="ECO:0000313" key="9">
    <source>
        <dbReference type="EMBL" id="CAE0470276.1"/>
    </source>
</evidence>
<dbReference type="GO" id="GO:0005852">
    <property type="term" value="C:eukaryotic translation initiation factor 3 complex"/>
    <property type="evidence" value="ECO:0007669"/>
    <property type="project" value="UniProtKB-UniRule"/>
</dbReference>
<dbReference type="InterPro" id="IPR000504">
    <property type="entry name" value="RRM_dom"/>
</dbReference>
<dbReference type="InterPro" id="IPR034240">
    <property type="entry name" value="eIF3G_RRM"/>
</dbReference>
<keyword evidence="1 5" id="KW-0963">Cytoplasm</keyword>
<dbReference type="GO" id="GO:0003723">
    <property type="term" value="F:RNA binding"/>
    <property type="evidence" value="ECO:0007669"/>
    <property type="project" value="UniProtKB-UniRule"/>
</dbReference>
<feature type="domain" description="RRM" evidence="8">
    <location>
        <begin position="218"/>
        <end position="296"/>
    </location>
</feature>
<keyword evidence="3 6" id="KW-0694">RNA-binding</keyword>
<feature type="compositionally biased region" description="Polar residues" evidence="7">
    <location>
        <begin position="22"/>
        <end position="38"/>
    </location>
</feature>
<dbReference type="GO" id="GO:0016282">
    <property type="term" value="C:eukaryotic 43S preinitiation complex"/>
    <property type="evidence" value="ECO:0007669"/>
    <property type="project" value="UniProtKB-UniRule"/>
</dbReference>
<dbReference type="PIRSF" id="PIRSF037949">
    <property type="entry name" value="Transl_init_eIF-3_RNA-bind"/>
    <property type="match status" value="1"/>
</dbReference>
<evidence type="ECO:0000256" key="7">
    <source>
        <dbReference type="SAM" id="MobiDB-lite"/>
    </source>
</evidence>
<comment type="subcellular location">
    <subcellularLocation>
        <location evidence="5">Cytoplasm</location>
    </subcellularLocation>
</comment>
<reference evidence="9" key="1">
    <citation type="submission" date="2021-01" db="EMBL/GenBank/DDBJ databases">
        <authorList>
            <person name="Corre E."/>
            <person name="Pelletier E."/>
            <person name="Niang G."/>
            <person name="Scheremetjew M."/>
            <person name="Finn R."/>
            <person name="Kale V."/>
            <person name="Holt S."/>
            <person name="Cochrane G."/>
            <person name="Meng A."/>
            <person name="Brown T."/>
            <person name="Cohen L."/>
        </authorList>
    </citation>
    <scope>NUCLEOTIDE SEQUENCE</scope>
    <source>
        <strain evidence="9">MM31A-1</strain>
    </source>
</reference>
<dbReference type="InterPro" id="IPR012677">
    <property type="entry name" value="Nucleotide-bd_a/b_plait_sf"/>
</dbReference>
<dbReference type="PANTHER" id="PTHR10352">
    <property type="entry name" value="EUKARYOTIC TRANSLATION INITIATION FACTOR 3 SUBUNIT G"/>
    <property type="match status" value="1"/>
</dbReference>
<comment type="subunit">
    <text evidence="5">Component of the eukaryotic translation initiation factor 3 (eIF-3) complex.</text>
</comment>
<proteinExistence type="inferred from homology"/>
<dbReference type="HAMAP" id="MF_03006">
    <property type="entry name" value="eIF3g"/>
    <property type="match status" value="1"/>
</dbReference>
<evidence type="ECO:0000256" key="2">
    <source>
        <dbReference type="ARBA" id="ARBA00022540"/>
    </source>
</evidence>
<dbReference type="CDD" id="cd12408">
    <property type="entry name" value="RRM_eIF3G_like"/>
    <property type="match status" value="1"/>
</dbReference>
<keyword evidence="4 5" id="KW-0648">Protein biosynthesis</keyword>
<feature type="region of interest" description="Disordered" evidence="7">
    <location>
        <begin position="1"/>
        <end position="44"/>
    </location>
</feature>
<dbReference type="Pfam" id="PF12353">
    <property type="entry name" value="eIF3g"/>
    <property type="match status" value="1"/>
</dbReference>
<sequence length="338" mass="36853">MAPAASRWGDDADDDDDYATTPIEQKTSTGITIPPTHTSRVDSKGIKLVTSYRANPSNPSGLLKTITKIRVNKVVTREHRDVEKRRQWRKFGQAAVDEDQSNVTIHSRDDIFLEDPNADNDLQEEDVAKALAGNLNEFWAKQQRRQLERKYDVDAPGAGDEGVADGWAKVGADGKAGVGGKYVPPSARGGKLAGGGGGLAGMASRLGDKPVQDNRDQNTIRVTNISEDTTEADLQALFAPFGRISRVYLAKDKETMQSRGFAFVSFVHREDAARAMDKLQGYGYDHLILKLEWARPSAPKDPGQEGTQFRSGYGKALAQDTKEKVSFASNLTTGVSGR</sequence>
<accession>A0A7S3Q9L9</accession>
<dbReference type="SUPFAM" id="SSF54928">
    <property type="entry name" value="RNA-binding domain, RBD"/>
    <property type="match status" value="1"/>
</dbReference>
<organism evidence="9">
    <name type="scientific">Chaetoceros debilis</name>
    <dbReference type="NCBI Taxonomy" id="122233"/>
    <lineage>
        <taxon>Eukaryota</taxon>
        <taxon>Sar</taxon>
        <taxon>Stramenopiles</taxon>
        <taxon>Ochrophyta</taxon>
        <taxon>Bacillariophyta</taxon>
        <taxon>Coscinodiscophyceae</taxon>
        <taxon>Chaetocerotophycidae</taxon>
        <taxon>Chaetocerotales</taxon>
        <taxon>Chaetocerotaceae</taxon>
        <taxon>Chaetoceros</taxon>
    </lineage>
</organism>
<dbReference type="GO" id="GO:0033290">
    <property type="term" value="C:eukaryotic 48S preinitiation complex"/>
    <property type="evidence" value="ECO:0007669"/>
    <property type="project" value="UniProtKB-UniRule"/>
</dbReference>
<evidence type="ECO:0000256" key="3">
    <source>
        <dbReference type="ARBA" id="ARBA00022884"/>
    </source>
</evidence>
<evidence type="ECO:0000256" key="6">
    <source>
        <dbReference type="PROSITE-ProRule" id="PRU00176"/>
    </source>
</evidence>
<dbReference type="GO" id="GO:0003743">
    <property type="term" value="F:translation initiation factor activity"/>
    <property type="evidence" value="ECO:0007669"/>
    <property type="project" value="UniProtKB-UniRule"/>
</dbReference>
<dbReference type="GO" id="GO:0001732">
    <property type="term" value="P:formation of cytoplasmic translation initiation complex"/>
    <property type="evidence" value="ECO:0007669"/>
    <property type="project" value="UniProtKB-UniRule"/>
</dbReference>
<evidence type="ECO:0000259" key="8">
    <source>
        <dbReference type="PROSITE" id="PS50102"/>
    </source>
</evidence>
<evidence type="ECO:0000256" key="4">
    <source>
        <dbReference type="ARBA" id="ARBA00022917"/>
    </source>
</evidence>
<dbReference type="AlphaFoldDB" id="A0A7S3Q9L9"/>
<feature type="region of interest" description="Disordered" evidence="7">
    <location>
        <begin position="296"/>
        <end position="321"/>
    </location>
</feature>
<comment type="function">
    <text evidence="5">RNA-binding component of the eukaryotic translation initiation factor 3 (eIF-3) complex, which is involved in protein synthesis of a specialized repertoire of mRNAs and, together with other initiation factors, stimulates binding of mRNA and methionyl-tRNAi to the 40S ribosome. The eIF-3 complex specifically targets and initiates translation of a subset of mRNAs involved in cell proliferation. This subunit can bind 18S rRNA.</text>
</comment>
<dbReference type="InterPro" id="IPR024675">
    <property type="entry name" value="eIF3g_N"/>
</dbReference>
<dbReference type="EMBL" id="HBIO01019661">
    <property type="protein sequence ID" value="CAE0470276.1"/>
    <property type="molecule type" value="Transcribed_RNA"/>
</dbReference>
<protein>
    <recommendedName>
        <fullName evidence="5">Eukaryotic translation initiation factor 3 subunit G</fullName>
        <shortName evidence="5">eIF3g</shortName>
    </recommendedName>
    <alternativeName>
        <fullName evidence="5">Eukaryotic translation initiation factor 3 RNA-binding subunit</fullName>
        <shortName evidence="5">eIF-3 RNA-binding subunit</shortName>
    </alternativeName>
    <alternativeName>
        <fullName evidence="5">Eukaryotic translation initiation factor 3 subunit 4</fullName>
    </alternativeName>
</protein>
<name>A0A7S3Q9L9_9STRA</name>